<dbReference type="KEGG" id="mpp:MICPUCDRAFT_8990"/>
<dbReference type="PANTHER" id="PTHR46621:SF1">
    <property type="entry name" value="SNRNA-ACTIVATING PROTEIN COMPLEX SUBUNIT 4"/>
    <property type="match status" value="1"/>
</dbReference>
<evidence type="ECO:0000313" key="7">
    <source>
        <dbReference type="EMBL" id="EEH59875.1"/>
    </source>
</evidence>
<accession>C1ML58</accession>
<keyword evidence="1" id="KW-0805">Transcription regulation</keyword>
<name>C1ML58_MICPC</name>
<gene>
    <name evidence="7" type="ORF">MICPUCDRAFT_8990</name>
</gene>
<feature type="non-terminal residue" evidence="7">
    <location>
        <position position="83"/>
    </location>
</feature>
<dbReference type="GO" id="GO:0042795">
    <property type="term" value="P:snRNA transcription by RNA polymerase II"/>
    <property type="evidence" value="ECO:0007669"/>
    <property type="project" value="TreeGrafter"/>
</dbReference>
<sequence>RSATQCAGRFQAHLNQNLIQRSWTSKEDGILYRFVQHKGVGRWSEAVLQLSGHTHAQALHRWDKVLKPSRRKGSWLPEEDDSL</sequence>
<feature type="domain" description="Myb-like" evidence="5">
    <location>
        <begin position="15"/>
        <end position="66"/>
    </location>
</feature>
<keyword evidence="8" id="KW-1185">Reference proteome</keyword>
<dbReference type="Proteomes" id="UP000001876">
    <property type="component" value="Unassembled WGS sequence"/>
</dbReference>
<dbReference type="eggNOG" id="KOG0049">
    <property type="taxonomic scope" value="Eukaryota"/>
</dbReference>
<dbReference type="OrthoDB" id="515134at2759"/>
<evidence type="ECO:0000256" key="3">
    <source>
        <dbReference type="ARBA" id="ARBA00023163"/>
    </source>
</evidence>
<dbReference type="Gene3D" id="1.10.10.60">
    <property type="entry name" value="Homeodomain-like"/>
    <property type="match status" value="1"/>
</dbReference>
<evidence type="ECO:0000256" key="2">
    <source>
        <dbReference type="ARBA" id="ARBA00023125"/>
    </source>
</evidence>
<evidence type="ECO:0000259" key="5">
    <source>
        <dbReference type="PROSITE" id="PS50090"/>
    </source>
</evidence>
<dbReference type="EMBL" id="GG663736">
    <property type="protein sequence ID" value="EEH59875.1"/>
    <property type="molecule type" value="Genomic_DNA"/>
</dbReference>
<dbReference type="STRING" id="564608.C1ML58"/>
<dbReference type="InterPro" id="IPR009057">
    <property type="entry name" value="Homeodomain-like_sf"/>
</dbReference>
<evidence type="ECO:0000259" key="6">
    <source>
        <dbReference type="PROSITE" id="PS51294"/>
    </source>
</evidence>
<proteinExistence type="predicted"/>
<protein>
    <submittedName>
        <fullName evidence="7">Predicted protein</fullName>
    </submittedName>
</protein>
<feature type="non-terminal residue" evidence="7">
    <location>
        <position position="1"/>
    </location>
</feature>
<dbReference type="GO" id="GO:0042796">
    <property type="term" value="P:snRNA transcription by RNA polymerase III"/>
    <property type="evidence" value="ECO:0007669"/>
    <property type="project" value="TreeGrafter"/>
</dbReference>
<dbReference type="GO" id="GO:0001006">
    <property type="term" value="F:RNA polymerase III type 3 promoter sequence-specific DNA binding"/>
    <property type="evidence" value="ECO:0007669"/>
    <property type="project" value="TreeGrafter"/>
</dbReference>
<dbReference type="AlphaFoldDB" id="C1ML58"/>
<dbReference type="GO" id="GO:0000978">
    <property type="term" value="F:RNA polymerase II cis-regulatory region sequence-specific DNA binding"/>
    <property type="evidence" value="ECO:0007669"/>
    <property type="project" value="TreeGrafter"/>
</dbReference>
<dbReference type="InterPro" id="IPR051575">
    <property type="entry name" value="Myb-like_DNA-bd"/>
</dbReference>
<dbReference type="SUPFAM" id="SSF46689">
    <property type="entry name" value="Homeodomain-like"/>
    <property type="match status" value="1"/>
</dbReference>
<dbReference type="GeneID" id="9681398"/>
<evidence type="ECO:0000256" key="4">
    <source>
        <dbReference type="ARBA" id="ARBA00023242"/>
    </source>
</evidence>
<keyword evidence="3" id="KW-0804">Transcription</keyword>
<dbReference type="InterPro" id="IPR001005">
    <property type="entry name" value="SANT/Myb"/>
</dbReference>
<evidence type="ECO:0000256" key="1">
    <source>
        <dbReference type="ARBA" id="ARBA00023015"/>
    </source>
</evidence>
<dbReference type="PROSITE" id="PS50090">
    <property type="entry name" value="MYB_LIKE"/>
    <property type="match status" value="1"/>
</dbReference>
<dbReference type="Pfam" id="PF13921">
    <property type="entry name" value="Myb_DNA-bind_6"/>
    <property type="match status" value="1"/>
</dbReference>
<organism evidence="8">
    <name type="scientific">Micromonas pusilla (strain CCMP1545)</name>
    <name type="common">Picoplanktonic green alga</name>
    <dbReference type="NCBI Taxonomy" id="564608"/>
    <lineage>
        <taxon>Eukaryota</taxon>
        <taxon>Viridiplantae</taxon>
        <taxon>Chlorophyta</taxon>
        <taxon>Mamiellophyceae</taxon>
        <taxon>Mamiellales</taxon>
        <taxon>Mamiellaceae</taxon>
        <taxon>Micromonas</taxon>
    </lineage>
</organism>
<dbReference type="PANTHER" id="PTHR46621">
    <property type="entry name" value="SNRNA-ACTIVATING PROTEIN COMPLEX SUBUNIT 4"/>
    <property type="match status" value="1"/>
</dbReference>
<dbReference type="GO" id="GO:0019185">
    <property type="term" value="C:snRNA-activating protein complex"/>
    <property type="evidence" value="ECO:0007669"/>
    <property type="project" value="TreeGrafter"/>
</dbReference>
<keyword evidence="4" id="KW-0539">Nucleus</keyword>
<dbReference type="InterPro" id="IPR017930">
    <property type="entry name" value="Myb_dom"/>
</dbReference>
<feature type="domain" description="HTH myb-type" evidence="6">
    <location>
        <begin position="15"/>
        <end position="70"/>
    </location>
</feature>
<evidence type="ECO:0000313" key="8">
    <source>
        <dbReference type="Proteomes" id="UP000001876"/>
    </source>
</evidence>
<dbReference type="PROSITE" id="PS51294">
    <property type="entry name" value="HTH_MYB"/>
    <property type="match status" value="1"/>
</dbReference>
<dbReference type="RefSeq" id="XP_003056499.1">
    <property type="nucleotide sequence ID" value="XM_003056453.1"/>
</dbReference>
<keyword evidence="2" id="KW-0238">DNA-binding</keyword>
<reference evidence="7 8" key="1">
    <citation type="journal article" date="2009" name="Science">
        <title>Green evolution and dynamic adaptations revealed by genomes of the marine picoeukaryotes Micromonas.</title>
        <authorList>
            <person name="Worden A.Z."/>
            <person name="Lee J.H."/>
            <person name="Mock T."/>
            <person name="Rouze P."/>
            <person name="Simmons M.P."/>
            <person name="Aerts A.L."/>
            <person name="Allen A.E."/>
            <person name="Cuvelier M.L."/>
            <person name="Derelle E."/>
            <person name="Everett M.V."/>
            <person name="Foulon E."/>
            <person name="Grimwood J."/>
            <person name="Gundlach H."/>
            <person name="Henrissat B."/>
            <person name="Napoli C."/>
            <person name="McDonald S.M."/>
            <person name="Parker M.S."/>
            <person name="Rombauts S."/>
            <person name="Salamov A."/>
            <person name="Von Dassow P."/>
            <person name="Badger J.H."/>
            <person name="Coutinho P.M."/>
            <person name="Demir E."/>
            <person name="Dubchak I."/>
            <person name="Gentemann C."/>
            <person name="Eikrem W."/>
            <person name="Gready J.E."/>
            <person name="John U."/>
            <person name="Lanier W."/>
            <person name="Lindquist E.A."/>
            <person name="Lucas S."/>
            <person name="Mayer K.F."/>
            <person name="Moreau H."/>
            <person name="Not F."/>
            <person name="Otillar R."/>
            <person name="Panaud O."/>
            <person name="Pangilinan J."/>
            <person name="Paulsen I."/>
            <person name="Piegu B."/>
            <person name="Poliakov A."/>
            <person name="Robbens S."/>
            <person name="Schmutz J."/>
            <person name="Toulza E."/>
            <person name="Wyss T."/>
            <person name="Zelensky A."/>
            <person name="Zhou K."/>
            <person name="Armbrust E.V."/>
            <person name="Bhattacharya D."/>
            <person name="Goodenough U.W."/>
            <person name="Van de Peer Y."/>
            <person name="Grigoriev I.V."/>
        </authorList>
    </citation>
    <scope>NUCLEOTIDE SEQUENCE [LARGE SCALE GENOMIC DNA]</scope>
    <source>
        <strain evidence="7 8">CCMP1545</strain>
    </source>
</reference>